<dbReference type="EMBL" id="SMSJ01000141">
    <property type="protein sequence ID" value="TDH58218.1"/>
    <property type="molecule type" value="Genomic_DNA"/>
</dbReference>
<name>A0A4R5Q700_9PROT</name>
<protein>
    <submittedName>
        <fullName evidence="1">Uncharacterized protein</fullName>
    </submittedName>
</protein>
<dbReference type="AlphaFoldDB" id="A0A4R5Q700"/>
<keyword evidence="2" id="KW-1185">Reference proteome</keyword>
<organism evidence="1 2">
    <name type="scientific">Dankookia rubra</name>
    <dbReference type="NCBI Taxonomy" id="1442381"/>
    <lineage>
        <taxon>Bacteria</taxon>
        <taxon>Pseudomonadati</taxon>
        <taxon>Pseudomonadota</taxon>
        <taxon>Alphaproteobacteria</taxon>
        <taxon>Acetobacterales</taxon>
        <taxon>Roseomonadaceae</taxon>
        <taxon>Dankookia</taxon>
    </lineage>
</organism>
<dbReference type="Proteomes" id="UP000295096">
    <property type="component" value="Unassembled WGS sequence"/>
</dbReference>
<gene>
    <name evidence="1" type="ORF">E2C06_33695</name>
</gene>
<dbReference type="RefSeq" id="WP_206664819.1">
    <property type="nucleotide sequence ID" value="NZ_SMSJ01000141.1"/>
</dbReference>
<evidence type="ECO:0000313" key="1">
    <source>
        <dbReference type="EMBL" id="TDH58218.1"/>
    </source>
</evidence>
<evidence type="ECO:0000313" key="2">
    <source>
        <dbReference type="Proteomes" id="UP000295096"/>
    </source>
</evidence>
<comment type="caution">
    <text evidence="1">The sequence shown here is derived from an EMBL/GenBank/DDBJ whole genome shotgun (WGS) entry which is preliminary data.</text>
</comment>
<proteinExistence type="predicted"/>
<accession>A0A4R5Q700</accession>
<reference evidence="1 2" key="1">
    <citation type="journal article" date="2016" name="J. Microbiol.">
        <title>Dankookia rubra gen. nov., sp. nov., an alphaproteobacterium isolated from sediment of a shallow stream.</title>
        <authorList>
            <person name="Kim W.H."/>
            <person name="Kim D.H."/>
            <person name="Kang K."/>
            <person name="Ahn T.Y."/>
        </authorList>
    </citation>
    <scope>NUCLEOTIDE SEQUENCE [LARGE SCALE GENOMIC DNA]</scope>
    <source>
        <strain evidence="1 2">JCM30602</strain>
    </source>
</reference>
<feature type="non-terminal residue" evidence="1">
    <location>
        <position position="141"/>
    </location>
</feature>
<sequence length="141" mass="14787">MLTTAPLAAGPATLPQGWLALPERRLGGATIPLILLHPRHGVVLAGGPADGPALLHQRLAAGRFPAIFPGHLPVARTDHPPADPMMALAGEAPLSLPGGEAWVLAVCRALETEAPVGPPRRLGFRARRRRTRRRLALAMGG</sequence>